<evidence type="ECO:0000259" key="4">
    <source>
        <dbReference type="Pfam" id="PF15452"/>
    </source>
</evidence>
<feature type="domain" description="Neuronal tyrosine-phosphorylated phosphoinositide-3-kinase adapter C-terminal" evidence="4">
    <location>
        <begin position="511"/>
        <end position="745"/>
    </location>
</feature>
<evidence type="ECO:0000256" key="2">
    <source>
        <dbReference type="SAM" id="MobiDB-lite"/>
    </source>
</evidence>
<evidence type="ECO:0000313" key="6">
    <source>
        <dbReference type="Proteomes" id="UP001239994"/>
    </source>
</evidence>
<proteinExistence type="predicted"/>
<dbReference type="Pfam" id="PF15439">
    <property type="entry name" value="NYAP_N"/>
    <property type="match status" value="1"/>
</dbReference>
<dbReference type="InterPro" id="IPR039482">
    <property type="entry name" value="NYAP_N"/>
</dbReference>
<organism evidence="5 6">
    <name type="scientific">Electrophorus voltai</name>
    <dbReference type="NCBI Taxonomy" id="2609070"/>
    <lineage>
        <taxon>Eukaryota</taxon>
        <taxon>Metazoa</taxon>
        <taxon>Chordata</taxon>
        <taxon>Craniata</taxon>
        <taxon>Vertebrata</taxon>
        <taxon>Euteleostomi</taxon>
        <taxon>Actinopterygii</taxon>
        <taxon>Neopterygii</taxon>
        <taxon>Teleostei</taxon>
        <taxon>Ostariophysi</taxon>
        <taxon>Gymnotiformes</taxon>
        <taxon>Gymnotoidei</taxon>
        <taxon>Gymnotidae</taxon>
        <taxon>Electrophorus</taxon>
    </lineage>
</organism>
<sequence length="745" mass="80242">MDTPEDESVRFLQYVEDSGLRAYDELVIQNASDIARESDRLRNHAHWAYLQEQSEKKRHQEEAIKRIEEDVVGVAEGGPYASKHFRMGSMTMPAPQDRLAAPCGQGFAVRSQSLHSVGGAEEEGGSPTLRKQPPPKPKRDPNTKLSTSSETVNVALGPGKGSKEPDKRDGSQSRPCSEEYRRMPPPKPKRNPNTQLSTSFDESYIHSHGMKFKSASLPRRQKKKSVSQNQSPALDTDEEAEPVYIEMVGNILRDFSHITGGNADDEGDQGESVYEEMKYPTYEEIAPPTDHSRWEPCPMHIPDVELTRPSTPRGSLCDIPAPFPNLLTHRPPLLVFPPAPAQCSPNSDESPLTPLEVTKLPMLENVGYGKPGSSPTAGDPGQPLPAQQPSGHHAHHHHHHHHHHYHHHHKKSSDGKDPSSAQTITVSGRSSAPPLPSALYKSGGAAAAHGYPRSHSACPSPVSMGRALTPLSLKRPPPYDALLTGTIPRSTSGGPQGTRDGRSLSISSGVHGGSMQNVSTASAGSAGSGSGSGGRGGRTPTSPLDELNNLLSSGKNALRKGSGSRKNKELSDIDSKVRSHSTDCKDRNLRSSSPKAQEWDTPSGQSATPTRMGRSSVSPTTMLGGGATEPKAACKLGRSASTSGVPSPVGTPQRHAPDPSANQGGSPCQMLPLPWACGDNTMMEMIEKKRHLCKEIKARHRPAEKALCKQESMPILPSWKKTNGGKKYGPPPYSAQTTIFWDTAI</sequence>
<evidence type="ECO:0000256" key="1">
    <source>
        <dbReference type="ARBA" id="ARBA00022553"/>
    </source>
</evidence>
<protein>
    <recommendedName>
        <fullName evidence="7">Neuronal tyrosine-phosphorylated phosphoinositide-3-kinase adaptor 2a</fullName>
    </recommendedName>
</protein>
<dbReference type="Pfam" id="PF15452">
    <property type="entry name" value="NYAP_C"/>
    <property type="match status" value="1"/>
</dbReference>
<accession>A0AAD9DMU4</accession>
<feature type="compositionally biased region" description="Basic and acidic residues" evidence="2">
    <location>
        <begin position="161"/>
        <end position="182"/>
    </location>
</feature>
<evidence type="ECO:0000259" key="3">
    <source>
        <dbReference type="Pfam" id="PF15439"/>
    </source>
</evidence>
<keyword evidence="6" id="KW-1185">Reference proteome</keyword>
<evidence type="ECO:0008006" key="7">
    <source>
        <dbReference type="Google" id="ProtNLM"/>
    </source>
</evidence>
<dbReference type="GO" id="GO:0048812">
    <property type="term" value="P:neuron projection morphogenesis"/>
    <property type="evidence" value="ECO:0007669"/>
    <property type="project" value="InterPro"/>
</dbReference>
<feature type="compositionally biased region" description="Polar residues" evidence="2">
    <location>
        <begin position="590"/>
        <end position="621"/>
    </location>
</feature>
<dbReference type="GO" id="GO:0043491">
    <property type="term" value="P:phosphatidylinositol 3-kinase/protein kinase B signal transduction"/>
    <property type="evidence" value="ECO:0007669"/>
    <property type="project" value="InterPro"/>
</dbReference>
<evidence type="ECO:0000313" key="5">
    <source>
        <dbReference type="EMBL" id="KAK1786154.1"/>
    </source>
</evidence>
<dbReference type="PANTHER" id="PTHR22633:SF1">
    <property type="entry name" value="NEURONAL TYROSINE-PHOSPHORYLATED PHOSPHOINOSITIDE-3-KINASE ADAPTER 2"/>
    <property type="match status" value="1"/>
</dbReference>
<comment type="caution">
    <text evidence="5">The sequence shown here is derived from an EMBL/GenBank/DDBJ whole genome shotgun (WGS) entry which is preliminary data.</text>
</comment>
<feature type="compositionally biased region" description="Basic and acidic residues" evidence="2">
    <location>
        <begin position="566"/>
        <end position="589"/>
    </location>
</feature>
<name>A0AAD9DMU4_9TELE</name>
<dbReference type="AlphaFoldDB" id="A0AAD9DMU4"/>
<dbReference type="InterPro" id="IPR026722">
    <property type="entry name" value="NYAP1/NYAP2"/>
</dbReference>
<dbReference type="InterPro" id="IPR029353">
    <property type="entry name" value="NYAP_C"/>
</dbReference>
<feature type="compositionally biased region" description="Gly residues" evidence="2">
    <location>
        <begin position="526"/>
        <end position="537"/>
    </location>
</feature>
<dbReference type="Proteomes" id="UP001239994">
    <property type="component" value="Unassembled WGS sequence"/>
</dbReference>
<feature type="compositionally biased region" description="Polar residues" evidence="2">
    <location>
        <begin position="504"/>
        <end position="518"/>
    </location>
</feature>
<dbReference type="PANTHER" id="PTHR22633">
    <property type="entry name" value="NEURONAL TYROSINE-PHOSPHORYLATED PHOSPHOINOSITIDE-3-KINASE ADAPTER 2-RELATED"/>
    <property type="match status" value="1"/>
</dbReference>
<feature type="compositionally biased region" description="Polar residues" evidence="2">
    <location>
        <begin position="419"/>
        <end position="430"/>
    </location>
</feature>
<feature type="compositionally biased region" description="Basic residues" evidence="2">
    <location>
        <begin position="392"/>
        <end position="411"/>
    </location>
</feature>
<feature type="region of interest" description="Disordered" evidence="2">
    <location>
        <begin position="364"/>
        <end position="667"/>
    </location>
</feature>
<keyword evidence="1" id="KW-0597">Phosphoprotein</keyword>
<reference evidence="5" key="1">
    <citation type="submission" date="2023-03" db="EMBL/GenBank/DDBJ databases">
        <title>Electrophorus voltai genome.</title>
        <authorList>
            <person name="Bian C."/>
        </authorList>
    </citation>
    <scope>NUCLEOTIDE SEQUENCE</scope>
    <source>
        <strain evidence="5">CB-2022</strain>
        <tissue evidence="5">Muscle</tissue>
    </source>
</reference>
<dbReference type="EMBL" id="JAROKS010000025">
    <property type="protein sequence ID" value="KAK1786154.1"/>
    <property type="molecule type" value="Genomic_DNA"/>
</dbReference>
<feature type="region of interest" description="Disordered" evidence="2">
    <location>
        <begin position="113"/>
        <end position="241"/>
    </location>
</feature>
<gene>
    <name evidence="5" type="ORF">P4O66_017867</name>
</gene>
<feature type="domain" description="Neuronal tyrosine-phosphorylated phosphoinositide-3-kinase adapter N-terminal" evidence="3">
    <location>
        <begin position="48"/>
        <end position="453"/>
    </location>
</feature>